<proteinExistence type="predicted"/>
<dbReference type="EMBL" id="CP051217">
    <property type="protein sequence ID" value="QJB68783.1"/>
    <property type="molecule type" value="Genomic_DNA"/>
</dbReference>
<dbReference type="SUPFAM" id="SSF54909">
    <property type="entry name" value="Dimeric alpha+beta barrel"/>
    <property type="match status" value="1"/>
</dbReference>
<protein>
    <recommendedName>
        <fullName evidence="1">EthD domain-containing protein</fullName>
    </recommendedName>
</protein>
<evidence type="ECO:0000313" key="3">
    <source>
        <dbReference type="Proteomes" id="UP000501600"/>
    </source>
</evidence>
<organism evidence="2 3">
    <name type="scientific">Parasphingorhabdus halotolerans</name>
    <dbReference type="NCBI Taxonomy" id="2725558"/>
    <lineage>
        <taxon>Bacteria</taxon>
        <taxon>Pseudomonadati</taxon>
        <taxon>Pseudomonadota</taxon>
        <taxon>Alphaproteobacteria</taxon>
        <taxon>Sphingomonadales</taxon>
        <taxon>Sphingomonadaceae</taxon>
        <taxon>Parasphingorhabdus</taxon>
    </lineage>
</organism>
<feature type="domain" description="EthD" evidence="1">
    <location>
        <begin position="122"/>
        <end position="212"/>
    </location>
</feature>
<dbReference type="RefSeq" id="WP_168818625.1">
    <property type="nucleotide sequence ID" value="NZ_CP051217.1"/>
</dbReference>
<dbReference type="KEGG" id="phao:HF685_05395"/>
<dbReference type="AlphaFoldDB" id="A0A6H2DLC3"/>
<dbReference type="GO" id="GO:0016491">
    <property type="term" value="F:oxidoreductase activity"/>
    <property type="evidence" value="ECO:0007669"/>
    <property type="project" value="InterPro"/>
</dbReference>
<keyword evidence="3" id="KW-1185">Reference proteome</keyword>
<sequence length="226" mass="25559">MEKIIYALWDADADQLLAGLAERLPDETSNLRVNLQDEDVAAGKGLIQSRGDALPNALVQLWLPSANPIFRSETDNVIAEYCASFHAWLIAESAIIPNEKHPPRLGKRTEGFSQMAFLTLPEKLDWQQWRAIWRDYHTRIAIDTQSNFEYIQNLVVEPLTEDAPPYIAIVEECFPVEALTNPLVFFDAVADQEKFEKNLATMMDSVGRFIDPGTIDVFPSSQYDLS</sequence>
<dbReference type="InterPro" id="IPR011008">
    <property type="entry name" value="Dimeric_a/b-barrel"/>
</dbReference>
<dbReference type="InterPro" id="IPR009799">
    <property type="entry name" value="EthD_dom"/>
</dbReference>
<evidence type="ECO:0000313" key="2">
    <source>
        <dbReference type="EMBL" id="QJB68783.1"/>
    </source>
</evidence>
<gene>
    <name evidence="2" type="ORF">HF685_05395</name>
</gene>
<reference evidence="2 3" key="1">
    <citation type="submission" date="2020-04" db="EMBL/GenBank/DDBJ databases">
        <title>Genome sequence for Sphingorhabdus sp. strain M1.</title>
        <authorList>
            <person name="Park S.-J."/>
        </authorList>
    </citation>
    <scope>NUCLEOTIDE SEQUENCE [LARGE SCALE GENOMIC DNA]</scope>
    <source>
        <strain evidence="2 3">JK6</strain>
    </source>
</reference>
<dbReference type="Pfam" id="PF07110">
    <property type="entry name" value="EthD"/>
    <property type="match status" value="1"/>
</dbReference>
<name>A0A6H2DLC3_9SPHN</name>
<accession>A0A6H2DLC3</accession>
<evidence type="ECO:0000259" key="1">
    <source>
        <dbReference type="Pfam" id="PF07110"/>
    </source>
</evidence>
<dbReference type="Proteomes" id="UP000501600">
    <property type="component" value="Chromosome"/>
</dbReference>